<dbReference type="Pfam" id="PF03466">
    <property type="entry name" value="LysR_substrate"/>
    <property type="match status" value="1"/>
</dbReference>
<dbReference type="SUPFAM" id="SSF52540">
    <property type="entry name" value="P-loop containing nucleoside triphosphate hydrolases"/>
    <property type="match status" value="2"/>
</dbReference>
<sequence>MSVLDNLANLQTFVHAADTRSFVETGRVQGISASAAGKCVARLEHALGVRLFHRSTRSITLTAEGQLFLARCRRILDERDAARTELAQQHATPSGTLRISLPLVGDLTLPLMAEFMAAYPDIRLELDFCDRLVDVIEEGFDAVLRVGEPSDSRLTARRLGVFPRRVVASPAYLQRHGTPHVPADLLRHRLLHYRFPSTGKLEPWPILWPGGQAAQELPVHMVANTIEARVALALRDGGLAFVPVHSVRDVLADGRLVTVLDEHVQSCGTFHLLWPSGRHVLPKLRVFIEFFSARLDTVPDAAVFALDGPTLPAPARRGEPGIHGGRMTSHSLTLDRVSYRLADGRPLFSDLSFSFEPVATGLVGANGAGKSVLARLLAGQLSPDDGRVHRSGQLSPDDGRVHRSGQVFLLPTPGYPPRGTVGELAGVGAELAALARIEAGSVDEADFACVGDHWDLRERLQQQWQAMQLPADLDPAQPASRLSGGQSMQVALSGAWASGADWLILDEPSNHLDARHRHQLYAQLQQWQGGLLAISHDRGLLAQMAQIVELDAHGLHRYGGPWQHYADTRTAEREAAAAQLEHARAQHRQQQRSAREQHERQQQRQARGNREAREANQAPILLGRQKQRAEASHGRAQQIQSDRLQASASQVRAAAAAVHVAPELALFSGEGERGQARLLQAHDLVLPHGCNAVLQLEIRRGQRIAVVGDNGSGKSTLLRVLAGQLAARSGQVQRHAPLALLDQQLLGLAGEQSILDAVRAANPTADPAELRTRLALLGLDAQRIQRPASSLSDGERVKGALASVLYADPAPQLLLLDEPGNALDLAALQALEELLAAWPGALLMVSHDTHLLQALRPTQVLQVGDAGWRWRDEL</sequence>
<reference evidence="11" key="1">
    <citation type="submission" date="2022-10" db="EMBL/GenBank/DDBJ databases">
        <title>Culturing micro-colonial fungi from biological soil crusts in the Mojave desert and describing Neophaeococcomyces mojavensis, and introducing the new genera and species Taxawa tesnikishii.</title>
        <authorList>
            <person name="Kurbessoian T."/>
            <person name="Stajich J.E."/>
        </authorList>
    </citation>
    <scope>NUCLEOTIDE SEQUENCE</scope>
    <source>
        <strain evidence="11">TK_35</strain>
    </source>
</reference>
<evidence type="ECO:0000256" key="8">
    <source>
        <dbReference type="SAM" id="MobiDB-lite"/>
    </source>
</evidence>
<evidence type="ECO:0000256" key="3">
    <source>
        <dbReference type="ARBA" id="ARBA00022741"/>
    </source>
</evidence>
<dbReference type="FunFam" id="3.40.50.300:FF:001320">
    <property type="entry name" value="Heme ABC transporter ATP-binding protein"/>
    <property type="match status" value="1"/>
</dbReference>
<keyword evidence="7" id="KW-0804">Transcription</keyword>
<gene>
    <name evidence="11" type="ORF">H2204_011837</name>
</gene>
<dbReference type="InterPro" id="IPR036390">
    <property type="entry name" value="WH_DNA-bd_sf"/>
</dbReference>
<dbReference type="GO" id="GO:0016887">
    <property type="term" value="F:ATP hydrolysis activity"/>
    <property type="evidence" value="ECO:0007669"/>
    <property type="project" value="InterPro"/>
</dbReference>
<dbReference type="InterPro" id="IPR027417">
    <property type="entry name" value="P-loop_NTPase"/>
</dbReference>
<dbReference type="Gene3D" id="3.40.50.300">
    <property type="entry name" value="P-loop containing nucleotide triphosphate hydrolases"/>
    <property type="match status" value="2"/>
</dbReference>
<dbReference type="InterPro" id="IPR005119">
    <property type="entry name" value="LysR_subst-bd"/>
</dbReference>
<dbReference type="SUPFAM" id="SSF46785">
    <property type="entry name" value="Winged helix' DNA-binding domain"/>
    <property type="match status" value="1"/>
</dbReference>
<keyword evidence="3" id="KW-0547">Nucleotide-binding</keyword>
<evidence type="ECO:0000259" key="10">
    <source>
        <dbReference type="PROSITE" id="PS50931"/>
    </source>
</evidence>
<dbReference type="InterPro" id="IPR003439">
    <property type="entry name" value="ABC_transporter-like_ATP-bd"/>
</dbReference>
<dbReference type="EMBL" id="JAPDRN010000114">
    <property type="protein sequence ID" value="KAJ9621402.1"/>
    <property type="molecule type" value="Genomic_DNA"/>
</dbReference>
<evidence type="ECO:0000256" key="7">
    <source>
        <dbReference type="ARBA" id="ARBA00023163"/>
    </source>
</evidence>
<accession>A0AA39CTI1</accession>
<keyword evidence="5" id="KW-0805">Transcription regulation</keyword>
<evidence type="ECO:0000256" key="2">
    <source>
        <dbReference type="ARBA" id="ARBA00022737"/>
    </source>
</evidence>
<dbReference type="Pfam" id="PF00005">
    <property type="entry name" value="ABC_tran"/>
    <property type="match status" value="2"/>
</dbReference>
<dbReference type="SMART" id="SM00382">
    <property type="entry name" value="AAA"/>
    <property type="match status" value="2"/>
</dbReference>
<feature type="compositionally biased region" description="Basic and acidic residues" evidence="8">
    <location>
        <begin position="593"/>
        <end position="614"/>
    </location>
</feature>
<dbReference type="GO" id="GO:0003700">
    <property type="term" value="F:DNA-binding transcription factor activity"/>
    <property type="evidence" value="ECO:0007669"/>
    <property type="project" value="InterPro"/>
</dbReference>
<dbReference type="GO" id="GO:0003677">
    <property type="term" value="F:DNA binding"/>
    <property type="evidence" value="ECO:0007669"/>
    <property type="project" value="UniProtKB-KW"/>
</dbReference>
<comment type="caution">
    <text evidence="11">The sequence shown here is derived from an EMBL/GenBank/DDBJ whole genome shotgun (WGS) entry which is preliminary data.</text>
</comment>
<dbReference type="Gene3D" id="1.10.10.10">
    <property type="entry name" value="Winged helix-like DNA-binding domain superfamily/Winged helix DNA-binding domain"/>
    <property type="match status" value="1"/>
</dbReference>
<dbReference type="PROSITE" id="PS50931">
    <property type="entry name" value="HTH_LYSR"/>
    <property type="match status" value="1"/>
</dbReference>
<keyword evidence="6" id="KW-0238">DNA-binding</keyword>
<dbReference type="AlphaFoldDB" id="A0AA39CTI1"/>
<evidence type="ECO:0000313" key="11">
    <source>
        <dbReference type="EMBL" id="KAJ9621402.1"/>
    </source>
</evidence>
<dbReference type="Gene3D" id="3.40.190.290">
    <property type="match status" value="1"/>
</dbReference>
<dbReference type="InterPro" id="IPR036388">
    <property type="entry name" value="WH-like_DNA-bd_sf"/>
</dbReference>
<evidence type="ECO:0000256" key="4">
    <source>
        <dbReference type="ARBA" id="ARBA00022840"/>
    </source>
</evidence>
<dbReference type="PROSITE" id="PS50893">
    <property type="entry name" value="ABC_TRANSPORTER_2"/>
    <property type="match status" value="2"/>
</dbReference>
<comment type="similarity">
    <text evidence="1">Belongs to the LysR transcriptional regulatory family.</text>
</comment>
<dbReference type="InterPro" id="IPR050611">
    <property type="entry name" value="ABCF"/>
</dbReference>
<proteinExistence type="inferred from homology"/>
<feature type="region of interest" description="Disordered" evidence="8">
    <location>
        <begin position="571"/>
        <end position="643"/>
    </location>
</feature>
<feature type="domain" description="HTH lysR-type" evidence="10">
    <location>
        <begin position="5"/>
        <end position="62"/>
    </location>
</feature>
<dbReference type="SUPFAM" id="SSF53850">
    <property type="entry name" value="Periplasmic binding protein-like II"/>
    <property type="match status" value="1"/>
</dbReference>
<keyword evidence="4" id="KW-0067">ATP-binding</keyword>
<dbReference type="InterPro" id="IPR000847">
    <property type="entry name" value="LysR_HTH_N"/>
</dbReference>
<dbReference type="InterPro" id="IPR003593">
    <property type="entry name" value="AAA+_ATPase"/>
</dbReference>
<evidence type="ECO:0000259" key="9">
    <source>
        <dbReference type="PROSITE" id="PS50893"/>
    </source>
</evidence>
<feature type="domain" description="ABC transporter" evidence="9">
    <location>
        <begin position="676"/>
        <end position="873"/>
    </location>
</feature>
<dbReference type="CDD" id="cd08476">
    <property type="entry name" value="PBP2_CrgA_like_7"/>
    <property type="match status" value="1"/>
</dbReference>
<protein>
    <submittedName>
        <fullName evidence="11">Uncharacterized protein</fullName>
    </submittedName>
</protein>
<keyword evidence="2" id="KW-0677">Repeat</keyword>
<evidence type="ECO:0000256" key="6">
    <source>
        <dbReference type="ARBA" id="ARBA00023125"/>
    </source>
</evidence>
<dbReference type="FunFam" id="1.10.10.10:FF:000001">
    <property type="entry name" value="LysR family transcriptional regulator"/>
    <property type="match status" value="1"/>
</dbReference>
<evidence type="ECO:0000256" key="1">
    <source>
        <dbReference type="ARBA" id="ARBA00009437"/>
    </source>
</evidence>
<evidence type="ECO:0000256" key="5">
    <source>
        <dbReference type="ARBA" id="ARBA00023015"/>
    </source>
</evidence>
<organism evidence="11">
    <name type="scientific">Knufia peltigerae</name>
    <dbReference type="NCBI Taxonomy" id="1002370"/>
    <lineage>
        <taxon>Eukaryota</taxon>
        <taxon>Fungi</taxon>
        <taxon>Dikarya</taxon>
        <taxon>Ascomycota</taxon>
        <taxon>Pezizomycotina</taxon>
        <taxon>Eurotiomycetes</taxon>
        <taxon>Chaetothyriomycetidae</taxon>
        <taxon>Chaetothyriales</taxon>
        <taxon>Trichomeriaceae</taxon>
        <taxon>Knufia</taxon>
    </lineage>
</organism>
<name>A0AA39CTI1_9EURO</name>
<dbReference type="PANTHER" id="PTHR19211">
    <property type="entry name" value="ATP-BINDING TRANSPORT PROTEIN-RELATED"/>
    <property type="match status" value="1"/>
</dbReference>
<dbReference type="PANTHER" id="PTHR19211:SF6">
    <property type="entry name" value="BLL7188 PROTEIN"/>
    <property type="match status" value="1"/>
</dbReference>
<feature type="domain" description="ABC transporter" evidence="9">
    <location>
        <begin position="332"/>
        <end position="578"/>
    </location>
</feature>
<dbReference type="Pfam" id="PF00126">
    <property type="entry name" value="HTH_1"/>
    <property type="match status" value="1"/>
</dbReference>
<dbReference type="GO" id="GO:0005524">
    <property type="term" value="F:ATP binding"/>
    <property type="evidence" value="ECO:0007669"/>
    <property type="project" value="UniProtKB-KW"/>
</dbReference>